<dbReference type="SMART" id="SM00642">
    <property type="entry name" value="Aamy"/>
    <property type="match status" value="1"/>
</dbReference>
<feature type="active site" description="Proton donor" evidence="15">
    <location>
        <position position="297"/>
    </location>
</feature>
<evidence type="ECO:0000256" key="10">
    <source>
        <dbReference type="ARBA" id="ARBA00032057"/>
    </source>
</evidence>
<evidence type="ECO:0000256" key="7">
    <source>
        <dbReference type="ARBA" id="ARBA00022801"/>
    </source>
</evidence>
<dbReference type="Gene3D" id="3.20.20.80">
    <property type="entry name" value="Glycosidases"/>
    <property type="match status" value="1"/>
</dbReference>
<evidence type="ECO:0000256" key="4">
    <source>
        <dbReference type="ARBA" id="ARBA00012268"/>
    </source>
</evidence>
<dbReference type="InterPro" id="IPR012768">
    <property type="entry name" value="Trehalose_TreZ"/>
</dbReference>
<feature type="binding site" evidence="16">
    <location>
        <begin position="258"/>
        <end position="263"/>
    </location>
    <ligand>
        <name>substrate</name>
    </ligand>
</feature>
<gene>
    <name evidence="19" type="ORF">AY601_1561</name>
</gene>
<keyword evidence="9 14" id="KW-0326">Glycosidase</keyword>
<name>A0A127VAU0_9SPHI</name>
<dbReference type="RefSeq" id="WP_068398799.1">
    <property type="nucleotide sequence ID" value="NZ_CP014504.1"/>
</dbReference>
<dbReference type="Pfam" id="PF00128">
    <property type="entry name" value="Alpha-amylase"/>
    <property type="match status" value="1"/>
</dbReference>
<feature type="active site" description="Nucleophile" evidence="15">
    <location>
        <position position="260"/>
    </location>
</feature>
<accession>A0A127VAU0</accession>
<dbReference type="AlphaFoldDB" id="A0A127VAU0"/>
<dbReference type="PIRSF" id="PIRSF006337">
    <property type="entry name" value="Trehalose_TreZ"/>
    <property type="match status" value="1"/>
</dbReference>
<evidence type="ECO:0000256" key="13">
    <source>
        <dbReference type="NCBIfam" id="TIGR02402"/>
    </source>
</evidence>
<protein>
    <recommendedName>
        <fullName evidence="5 13">Malto-oligosyltrehalose trehalohydrolase</fullName>
        <shortName evidence="14">MTHase</shortName>
        <ecNumber evidence="4 13">3.2.1.141</ecNumber>
    </recommendedName>
    <alternativeName>
        <fullName evidence="11 14">4-alpha-D-((1-&gt;4)-alpha-D-glucano)trehalose trehalohydrolase</fullName>
    </alternativeName>
    <alternativeName>
        <fullName evidence="10 14">Maltooligosyl trehalose trehalohydrolase</fullName>
    </alternativeName>
</protein>
<evidence type="ECO:0000256" key="12">
    <source>
        <dbReference type="ARBA" id="ARBA00034013"/>
    </source>
</evidence>
<dbReference type="Gene3D" id="2.60.40.10">
    <property type="entry name" value="Immunoglobulins"/>
    <property type="match status" value="1"/>
</dbReference>
<dbReference type="InterPro" id="IPR017853">
    <property type="entry name" value="GH"/>
</dbReference>
<evidence type="ECO:0000313" key="19">
    <source>
        <dbReference type="EMBL" id="AMP98476.1"/>
    </source>
</evidence>
<dbReference type="CDD" id="cd02853">
    <property type="entry name" value="E_set_MTHase_like_N"/>
    <property type="match status" value="1"/>
</dbReference>
<feature type="domain" description="Glycosyl hydrolase family 13 catalytic" evidence="18">
    <location>
        <begin position="114"/>
        <end position="458"/>
    </location>
</feature>
<dbReference type="CDD" id="cd11325">
    <property type="entry name" value="AmyAc_GTHase"/>
    <property type="match status" value="1"/>
</dbReference>
<keyword evidence="7 14" id="KW-0378">Hydrolase</keyword>
<dbReference type="OrthoDB" id="9761875at2"/>
<dbReference type="PANTHER" id="PTHR43651:SF11">
    <property type="entry name" value="MALTO-OLIGOSYLTREHALOSE TREHALOHYDROLASE"/>
    <property type="match status" value="1"/>
</dbReference>
<evidence type="ECO:0000256" key="16">
    <source>
        <dbReference type="PIRSR" id="PIRSR006337-2"/>
    </source>
</evidence>
<evidence type="ECO:0000256" key="2">
    <source>
        <dbReference type="ARBA" id="ARBA00005199"/>
    </source>
</evidence>
<feature type="site" description="Transition state stabilizer" evidence="17">
    <location>
        <position position="391"/>
    </location>
</feature>
<dbReference type="GO" id="GO:0005737">
    <property type="term" value="C:cytoplasm"/>
    <property type="evidence" value="ECO:0007669"/>
    <property type="project" value="UniProtKB-SubCell"/>
</dbReference>
<dbReference type="KEGG" id="pcm:AY601_1561"/>
<dbReference type="Proteomes" id="UP000071561">
    <property type="component" value="Chromosome"/>
</dbReference>
<feature type="binding site" evidence="16">
    <location>
        <begin position="390"/>
        <end position="395"/>
    </location>
    <ligand>
        <name>substrate</name>
    </ligand>
</feature>
<evidence type="ECO:0000259" key="18">
    <source>
        <dbReference type="SMART" id="SM00642"/>
    </source>
</evidence>
<keyword evidence="6" id="KW-0963">Cytoplasm</keyword>
<evidence type="ECO:0000313" key="20">
    <source>
        <dbReference type="Proteomes" id="UP000071561"/>
    </source>
</evidence>
<evidence type="ECO:0000256" key="3">
    <source>
        <dbReference type="ARBA" id="ARBA00008061"/>
    </source>
</evidence>
<dbReference type="NCBIfam" id="TIGR02402">
    <property type="entry name" value="trehalose_TreZ"/>
    <property type="match status" value="1"/>
</dbReference>
<reference evidence="19 20" key="1">
    <citation type="submission" date="2016-03" db="EMBL/GenBank/DDBJ databases">
        <title>Complete genome sequence of Pedobacter cryoconitis PAMC 27485.</title>
        <authorList>
            <person name="Lee J."/>
            <person name="Kim O.-S."/>
        </authorList>
    </citation>
    <scope>NUCLEOTIDE SEQUENCE [LARGE SCALE GENOMIC DNA]</scope>
    <source>
        <strain evidence="19 20">PAMC 27485</strain>
    </source>
</reference>
<dbReference type="SUPFAM" id="SSF81296">
    <property type="entry name" value="E set domains"/>
    <property type="match status" value="1"/>
</dbReference>
<dbReference type="InterPro" id="IPR044901">
    <property type="entry name" value="Trehalose_TreZ_E-set_sf"/>
</dbReference>
<dbReference type="EMBL" id="CP014504">
    <property type="protein sequence ID" value="AMP98476.1"/>
    <property type="molecule type" value="Genomic_DNA"/>
</dbReference>
<dbReference type="PATRIC" id="fig|188932.3.peg.1624"/>
<dbReference type="GO" id="GO:0005992">
    <property type="term" value="P:trehalose biosynthetic process"/>
    <property type="evidence" value="ECO:0007669"/>
    <property type="project" value="UniProtKB-UniRule"/>
</dbReference>
<dbReference type="InterPro" id="IPR013783">
    <property type="entry name" value="Ig-like_fold"/>
</dbReference>
<evidence type="ECO:0000256" key="15">
    <source>
        <dbReference type="PIRSR" id="PIRSR006337-1"/>
    </source>
</evidence>
<dbReference type="EC" id="3.2.1.141" evidence="4 13"/>
<comment type="pathway">
    <text evidence="2 14">Glycan biosynthesis; trehalose biosynthesis.</text>
</comment>
<evidence type="ECO:0000256" key="8">
    <source>
        <dbReference type="ARBA" id="ARBA00023277"/>
    </source>
</evidence>
<dbReference type="InterPro" id="IPR014756">
    <property type="entry name" value="Ig_E-set"/>
</dbReference>
<feature type="binding site" evidence="16">
    <location>
        <begin position="322"/>
        <end position="326"/>
    </location>
    <ligand>
        <name>substrate</name>
    </ligand>
</feature>
<dbReference type="SUPFAM" id="SSF51445">
    <property type="entry name" value="(Trans)glycosidases"/>
    <property type="match status" value="1"/>
</dbReference>
<organism evidence="19 20">
    <name type="scientific">Pedobacter cryoconitis</name>
    <dbReference type="NCBI Taxonomy" id="188932"/>
    <lineage>
        <taxon>Bacteria</taxon>
        <taxon>Pseudomonadati</taxon>
        <taxon>Bacteroidota</taxon>
        <taxon>Sphingobacteriia</taxon>
        <taxon>Sphingobacteriales</taxon>
        <taxon>Sphingobacteriaceae</taxon>
        <taxon>Pedobacter</taxon>
    </lineage>
</organism>
<dbReference type="PANTHER" id="PTHR43651">
    <property type="entry name" value="1,4-ALPHA-GLUCAN-BRANCHING ENZYME"/>
    <property type="match status" value="1"/>
</dbReference>
<evidence type="ECO:0000256" key="1">
    <source>
        <dbReference type="ARBA" id="ARBA00004496"/>
    </source>
</evidence>
<evidence type="ECO:0000256" key="5">
    <source>
        <dbReference type="ARBA" id="ARBA00015938"/>
    </source>
</evidence>
<evidence type="ECO:0000256" key="9">
    <source>
        <dbReference type="ARBA" id="ARBA00023295"/>
    </source>
</evidence>
<comment type="similarity">
    <text evidence="3 14">Belongs to the glycosyl hydrolase 13 family.</text>
</comment>
<dbReference type="InterPro" id="IPR006047">
    <property type="entry name" value="GH13_cat_dom"/>
</dbReference>
<dbReference type="GO" id="GO:0033942">
    <property type="term" value="F:4-alpha-D-(1-&gt;4)-alpha-D-glucanotrehalose trehalohydrolase activity"/>
    <property type="evidence" value="ECO:0007669"/>
    <property type="project" value="UniProtKB-EC"/>
</dbReference>
<dbReference type="UniPathway" id="UPA00299"/>
<evidence type="ECO:0000256" key="11">
    <source>
        <dbReference type="ARBA" id="ARBA00033284"/>
    </source>
</evidence>
<keyword evidence="20" id="KW-1185">Reference proteome</keyword>
<dbReference type="Gene3D" id="1.10.10.760">
    <property type="entry name" value="E-set domains of sugar-utilizing enzymes"/>
    <property type="match status" value="1"/>
</dbReference>
<evidence type="ECO:0000256" key="6">
    <source>
        <dbReference type="ARBA" id="ARBA00022490"/>
    </source>
</evidence>
<comment type="subcellular location">
    <subcellularLocation>
        <location evidence="1 15">Cytoplasm</location>
    </subcellularLocation>
</comment>
<sequence>MDILKRGIGVNFNAHNEAVVNVWAPDATQVSIATGTLVLELKPDLAGYWSLCTALIQPGDVYWFIIDKEQRLADPASLAQPDGVHGGSQAINTAYNWSDSSWENIPLHDYIFYEIHTAAFSHEGTFKGIINRLDHLIALGITAIELMPVASFPGKRNWGYDGVFPFSVQESYGGAAGLQELVNICHQKGLAVVLDVVYNHIGPEGNYLSAFGPYFTDKYKTPWGNAINFDDQGSDGVRNYFIENVLMWFRDFHIDAVRLDAVHAIKDFGALHILEEIRCHTSLLLEKTGRKHYLIAECDLNDPRYITAIGENGLGMDAQWVDEFHHALRVTAGEPARGYYEDFSGIQQLAKSYKDAYVYTGMYSVVREKTFGRKAFGKTNDQFVVFSQNHDQIGNRMLGERTSKLFSFEMCKLMAGAVLFSPFLPLLFMGEEWGETNPFLYFVDHSDPALIMQVRNGRAKEFAAMFDQGKTPDPQDEATFNQSRLNWELIGEHQHACIFRYYQQLIALRKKYFSFTSHEAPGVSILEAQNSLLLERKCADPTQLIWCVLNFSTEQLVLDIPAHLSISTELVNSASSIWHGPGEPSTTGLTGQISVQSESFIAYSAKYV</sequence>
<evidence type="ECO:0000256" key="17">
    <source>
        <dbReference type="PIRSR" id="PIRSR006337-3"/>
    </source>
</evidence>
<comment type="catalytic activity">
    <reaction evidence="12 14">
        <text>hydrolysis of (1-&gt;4)-alpha-D-glucosidic linkage in 4-alpha-D-[(1-&gt;4)-alpha-D-glucanosyl]n trehalose to yield trehalose and (1-&gt;4)-alpha-D-glucan.</text>
        <dbReference type="EC" id="3.2.1.141"/>
    </reaction>
</comment>
<evidence type="ECO:0000256" key="14">
    <source>
        <dbReference type="PIRNR" id="PIRNR006337"/>
    </source>
</evidence>
<keyword evidence="8" id="KW-0119">Carbohydrate metabolism</keyword>
<proteinExistence type="inferred from homology"/>